<evidence type="ECO:0000313" key="1">
    <source>
        <dbReference type="EnsemblMetazoa" id="GAUT036846-PA"/>
    </source>
</evidence>
<protein>
    <recommendedName>
        <fullName evidence="3">Reverse transcriptase domain-containing protein</fullName>
    </recommendedName>
</protein>
<sequence length="156" mass="17457">MLPQINFNENQNYKSYILSIHEFSKDLDEVLVASESESECLTHLELVFDRLNDYGLSVKPNKCIFGGTYLDFLGTQDFKKGGIIELDVTGFIEFSEVVVIVICLKSLWSFASGAYDADAPLSIRYLRGRQNGEEILMNGIVLPCLLSSKYNVGLAN</sequence>
<evidence type="ECO:0008006" key="3">
    <source>
        <dbReference type="Google" id="ProtNLM"/>
    </source>
</evidence>
<name>A0A1A9VGY0_GLOAU</name>
<proteinExistence type="predicted"/>
<accession>A0A1A9VGY0</accession>
<dbReference type="InterPro" id="IPR043502">
    <property type="entry name" value="DNA/RNA_pol_sf"/>
</dbReference>
<dbReference type="SUPFAM" id="SSF56672">
    <property type="entry name" value="DNA/RNA polymerases"/>
    <property type="match status" value="1"/>
</dbReference>
<dbReference type="Proteomes" id="UP000078200">
    <property type="component" value="Unassembled WGS sequence"/>
</dbReference>
<dbReference type="AlphaFoldDB" id="A0A1A9VGY0"/>
<dbReference type="VEuPathDB" id="VectorBase:GAUT036846"/>
<evidence type="ECO:0000313" key="2">
    <source>
        <dbReference type="Proteomes" id="UP000078200"/>
    </source>
</evidence>
<reference evidence="1" key="1">
    <citation type="submission" date="2020-05" db="UniProtKB">
        <authorList>
            <consortium name="EnsemblMetazoa"/>
        </authorList>
    </citation>
    <scope>IDENTIFICATION</scope>
    <source>
        <strain evidence="1">TTRI</strain>
    </source>
</reference>
<dbReference type="GO" id="GO:0071897">
    <property type="term" value="P:DNA biosynthetic process"/>
    <property type="evidence" value="ECO:0007669"/>
    <property type="project" value="UniProtKB-ARBA"/>
</dbReference>
<keyword evidence="2" id="KW-1185">Reference proteome</keyword>
<dbReference type="InterPro" id="IPR043128">
    <property type="entry name" value="Rev_trsase/Diguanyl_cyclase"/>
</dbReference>
<dbReference type="EnsemblMetazoa" id="GAUT036846-RA">
    <property type="protein sequence ID" value="GAUT036846-PA"/>
    <property type="gene ID" value="GAUT036846"/>
</dbReference>
<dbReference type="Gene3D" id="3.30.70.270">
    <property type="match status" value="1"/>
</dbReference>
<organism evidence="1 2">
    <name type="scientific">Glossina austeni</name>
    <name type="common">Savannah tsetse fly</name>
    <dbReference type="NCBI Taxonomy" id="7395"/>
    <lineage>
        <taxon>Eukaryota</taxon>
        <taxon>Metazoa</taxon>
        <taxon>Ecdysozoa</taxon>
        <taxon>Arthropoda</taxon>
        <taxon>Hexapoda</taxon>
        <taxon>Insecta</taxon>
        <taxon>Pterygota</taxon>
        <taxon>Neoptera</taxon>
        <taxon>Endopterygota</taxon>
        <taxon>Diptera</taxon>
        <taxon>Brachycera</taxon>
        <taxon>Muscomorpha</taxon>
        <taxon>Hippoboscoidea</taxon>
        <taxon>Glossinidae</taxon>
        <taxon>Glossina</taxon>
    </lineage>
</organism>